<evidence type="ECO:0000313" key="2">
    <source>
        <dbReference type="Proteomes" id="UP000293547"/>
    </source>
</evidence>
<dbReference type="Proteomes" id="UP000293547">
    <property type="component" value="Unassembled WGS sequence"/>
</dbReference>
<dbReference type="EMBL" id="PDWZ02000001">
    <property type="protein sequence ID" value="KAB2111168.1"/>
    <property type="molecule type" value="Genomic_DNA"/>
</dbReference>
<sequence>MGQVQLYCPSKKKTVDNFVFGAFQNLDQVLQGVRLALDIKYAALYTVEARPIYEPSALEDDQRILVAASVEEMMLPDAPPGWVLYHGEEGDDVDPDTDGYGQEWDTLSDHEKYLHITSLNEQKPETRNKMRITRPYKSLEAELHFFEHKGSSTVEFTEDDARVERYWGITVKQFIPFSMKAGPGPNLSQKLTSPTAWAIMILSSFTHGQSRLALEVLEEAVALRTQDEQGDNKDPVLQTQDVLNAIAIVYERADLIPANLTKVKSGKSKEREKRKATREKKKSADAILPSQEPVPAVSNPKNPPAPTKLIPSTIYKPAVLHLPHSLSKIGQNGHWIPYPLGLMPYDSWYKLHHGNGGDIQPKLALSCPICGGKREMTAHMHKLFLVAERLTWEDDLLLVHDKELNTNLNLKINNELGIQWPIVNNPVHLPRAKDSKMNKFHPYYNEHEMMLALELLSMTESLIEASWSLWLGMQLYVEKTWGAGETTGSLSSETMAGEHMRAPDTTSHDCVSERPRHTSGLLTPPLSSEKEPVRGNASLKTSTTPVLPIHAAIAAMQHSHSTTNATTSPSRSNRVVSYRSLQDFYTLLDQIERTSYVGALFLEAYAERLRDNTRKDCWFAHNVRLDVS</sequence>
<reference evidence="1 2" key="1">
    <citation type="journal article" date="2019" name="bioRxiv">
        <title>Genomics, evolutionary history and diagnostics of the Alternaria alternata species group including apple and Asian pear pathotypes.</title>
        <authorList>
            <person name="Armitage A.D."/>
            <person name="Cockerton H.M."/>
            <person name="Sreenivasaprasad S."/>
            <person name="Woodhall J.W."/>
            <person name="Lane C.R."/>
            <person name="Harrison R.J."/>
            <person name="Clarkson J.P."/>
        </authorList>
    </citation>
    <scope>NUCLEOTIDE SEQUENCE [LARGE SCALE GENOMIC DNA]</scope>
    <source>
        <strain evidence="1 2">FERA 650</strain>
    </source>
</reference>
<gene>
    <name evidence="1" type="ORF">AG0111_0g1761</name>
</gene>
<name>A0ACB6G392_9PLEO</name>
<keyword evidence="2" id="KW-1185">Reference proteome</keyword>
<proteinExistence type="predicted"/>
<protein>
    <submittedName>
        <fullName evidence="1">Uncharacterized protein</fullName>
    </submittedName>
</protein>
<comment type="caution">
    <text evidence="1">The sequence shown here is derived from an EMBL/GenBank/DDBJ whole genome shotgun (WGS) entry which is preliminary data.</text>
</comment>
<organism evidence="1 2">
    <name type="scientific">Alternaria gaisen</name>
    <dbReference type="NCBI Taxonomy" id="167740"/>
    <lineage>
        <taxon>Eukaryota</taxon>
        <taxon>Fungi</taxon>
        <taxon>Dikarya</taxon>
        <taxon>Ascomycota</taxon>
        <taxon>Pezizomycotina</taxon>
        <taxon>Dothideomycetes</taxon>
        <taxon>Pleosporomycetidae</taxon>
        <taxon>Pleosporales</taxon>
        <taxon>Pleosporineae</taxon>
        <taxon>Pleosporaceae</taxon>
        <taxon>Alternaria</taxon>
        <taxon>Alternaria sect. Alternaria</taxon>
    </lineage>
</organism>
<evidence type="ECO:0000313" key="1">
    <source>
        <dbReference type="EMBL" id="KAB2111168.1"/>
    </source>
</evidence>
<accession>A0ACB6G392</accession>